<evidence type="ECO:0000256" key="3">
    <source>
        <dbReference type="ARBA" id="ARBA00023163"/>
    </source>
</evidence>
<dbReference type="Gene3D" id="1.10.10.60">
    <property type="entry name" value="Homeodomain-like"/>
    <property type="match status" value="1"/>
</dbReference>
<dbReference type="PROSITE" id="PS00041">
    <property type="entry name" value="HTH_ARAC_FAMILY_1"/>
    <property type="match status" value="1"/>
</dbReference>
<keyword evidence="3" id="KW-0804">Transcription</keyword>
<feature type="domain" description="HTH araC/xylS-type" evidence="4">
    <location>
        <begin position="172"/>
        <end position="270"/>
    </location>
</feature>
<dbReference type="InterPro" id="IPR037923">
    <property type="entry name" value="HTH-like"/>
</dbReference>
<dbReference type="SMART" id="SM00342">
    <property type="entry name" value="HTH_ARAC"/>
    <property type="match status" value="1"/>
</dbReference>
<dbReference type="SUPFAM" id="SSF51215">
    <property type="entry name" value="Regulatory protein AraC"/>
    <property type="match status" value="1"/>
</dbReference>
<protein>
    <submittedName>
        <fullName evidence="5">AraC family transcriptional regulator</fullName>
    </submittedName>
</protein>
<evidence type="ECO:0000256" key="2">
    <source>
        <dbReference type="ARBA" id="ARBA00023125"/>
    </source>
</evidence>
<dbReference type="InterPro" id="IPR009057">
    <property type="entry name" value="Homeodomain-like_sf"/>
</dbReference>
<dbReference type="PROSITE" id="PS01124">
    <property type="entry name" value="HTH_ARAC_FAMILY_2"/>
    <property type="match status" value="1"/>
</dbReference>
<comment type="caution">
    <text evidence="5">The sequence shown here is derived from an EMBL/GenBank/DDBJ whole genome shotgun (WGS) entry which is preliminary data.</text>
</comment>
<evidence type="ECO:0000313" key="5">
    <source>
        <dbReference type="EMBL" id="GGI65134.1"/>
    </source>
</evidence>
<dbReference type="PANTHER" id="PTHR43280">
    <property type="entry name" value="ARAC-FAMILY TRANSCRIPTIONAL REGULATOR"/>
    <property type="match status" value="1"/>
</dbReference>
<reference evidence="5" key="2">
    <citation type="submission" date="2020-09" db="EMBL/GenBank/DDBJ databases">
        <authorList>
            <person name="Sun Q."/>
            <person name="Sedlacek I."/>
        </authorList>
    </citation>
    <scope>NUCLEOTIDE SEQUENCE</scope>
    <source>
        <strain evidence="5">CCM 8433</strain>
    </source>
</reference>
<dbReference type="InterPro" id="IPR003313">
    <property type="entry name" value="AraC-bd"/>
</dbReference>
<dbReference type="EMBL" id="BMDT01000002">
    <property type="protein sequence ID" value="GGI65134.1"/>
    <property type="molecule type" value="Genomic_DNA"/>
</dbReference>
<dbReference type="GO" id="GO:0003700">
    <property type="term" value="F:DNA-binding transcription factor activity"/>
    <property type="evidence" value="ECO:0007669"/>
    <property type="project" value="InterPro"/>
</dbReference>
<dbReference type="SUPFAM" id="SSF46689">
    <property type="entry name" value="Homeodomain-like"/>
    <property type="match status" value="2"/>
</dbReference>
<dbReference type="Proteomes" id="UP000622610">
    <property type="component" value="Unassembled WGS sequence"/>
</dbReference>
<dbReference type="GO" id="GO:0043565">
    <property type="term" value="F:sequence-specific DNA binding"/>
    <property type="evidence" value="ECO:0007669"/>
    <property type="project" value="InterPro"/>
</dbReference>
<accession>A0A917N4L0</accession>
<dbReference type="CDD" id="cd06986">
    <property type="entry name" value="cupin_MmsR-like_N"/>
    <property type="match status" value="1"/>
</dbReference>
<keyword evidence="6" id="KW-1185">Reference proteome</keyword>
<dbReference type="Pfam" id="PF12833">
    <property type="entry name" value="HTH_18"/>
    <property type="match status" value="1"/>
</dbReference>
<dbReference type="InterPro" id="IPR018062">
    <property type="entry name" value="HTH_AraC-typ_CS"/>
</dbReference>
<sequence length="280" mass="33029">MREVWKHFNLSPDNIVLSECGIQQFLPGQGYSYVVTENFVLHYIESGRGFITINNKTYYSDDFNGYILRRGQTVTYSGDKINPWKTYWVGITGTHFKEFLKKLQLNSIDTLSFKNDSEVIQIIQDICKEARSEAEVSIFKYKYKTYQLLLALESEFKQEDFLDFDYEKDMTVQIYDYICKNYSNQLTIKDLSQKFSMSRNSLFASFKEKYQITPKQFILELQMSKACQLLKETTLPIGNISDLVGFQDYFVFFKAFKKMMDLSPSDYRKSDISKEIHEKK</sequence>
<dbReference type="Pfam" id="PF02311">
    <property type="entry name" value="AraC_binding"/>
    <property type="match status" value="1"/>
</dbReference>
<evidence type="ECO:0000313" key="6">
    <source>
        <dbReference type="Proteomes" id="UP000622610"/>
    </source>
</evidence>
<keyword evidence="2" id="KW-0238">DNA-binding</keyword>
<gene>
    <name evidence="5" type="primary">msmR</name>
    <name evidence="5" type="ORF">GCM10011482_07880</name>
</gene>
<dbReference type="RefSeq" id="WP_188366972.1">
    <property type="nucleotide sequence ID" value="NZ_BMDT01000002.1"/>
</dbReference>
<reference evidence="5" key="1">
    <citation type="journal article" date="2014" name="Int. J. Syst. Evol. Microbiol.">
        <title>Complete genome sequence of Corynebacterium casei LMG S-19264T (=DSM 44701T), isolated from a smear-ripened cheese.</title>
        <authorList>
            <consortium name="US DOE Joint Genome Institute (JGI-PGF)"/>
            <person name="Walter F."/>
            <person name="Albersmeier A."/>
            <person name="Kalinowski J."/>
            <person name="Ruckert C."/>
        </authorList>
    </citation>
    <scope>NUCLEOTIDE SEQUENCE</scope>
    <source>
        <strain evidence="5">CCM 8433</strain>
    </source>
</reference>
<name>A0A917N4L0_9ENTE</name>
<keyword evidence="1" id="KW-0805">Transcription regulation</keyword>
<dbReference type="PANTHER" id="PTHR43280:SF30">
    <property type="entry name" value="MMSAB OPERON REGULATORY PROTEIN"/>
    <property type="match status" value="1"/>
</dbReference>
<proteinExistence type="predicted"/>
<dbReference type="AlphaFoldDB" id="A0A917N4L0"/>
<evidence type="ECO:0000259" key="4">
    <source>
        <dbReference type="PROSITE" id="PS01124"/>
    </source>
</evidence>
<dbReference type="InterPro" id="IPR018060">
    <property type="entry name" value="HTH_AraC"/>
</dbReference>
<evidence type="ECO:0000256" key="1">
    <source>
        <dbReference type="ARBA" id="ARBA00023015"/>
    </source>
</evidence>
<organism evidence="5 6">
    <name type="scientific">Enterococcus alcedinis</name>
    <dbReference type="NCBI Taxonomy" id="1274384"/>
    <lineage>
        <taxon>Bacteria</taxon>
        <taxon>Bacillati</taxon>
        <taxon>Bacillota</taxon>
        <taxon>Bacilli</taxon>
        <taxon>Lactobacillales</taxon>
        <taxon>Enterococcaceae</taxon>
        <taxon>Enterococcus</taxon>
    </lineage>
</organism>